<evidence type="ECO:0000313" key="2">
    <source>
        <dbReference type="EMBL" id="TQQ85748.1"/>
    </source>
</evidence>
<comment type="caution">
    <text evidence="2">The sequence shown here is derived from an EMBL/GenBank/DDBJ whole genome shotgun (WGS) entry which is preliminary data.</text>
</comment>
<dbReference type="Gene3D" id="3.40.109.10">
    <property type="entry name" value="NADH Oxidase"/>
    <property type="match status" value="1"/>
</dbReference>
<accession>A0A544QYN3</accession>
<dbReference type="SUPFAM" id="SSF55469">
    <property type="entry name" value="FMN-dependent nitroreductase-like"/>
    <property type="match status" value="1"/>
</dbReference>
<evidence type="ECO:0000259" key="1">
    <source>
        <dbReference type="Pfam" id="PF14512"/>
    </source>
</evidence>
<reference evidence="2 3" key="1">
    <citation type="submission" date="2019-02" db="EMBL/GenBank/DDBJ databases">
        <title>Peptostreptococcaceae bacterium ZHW00191 nov., a new bacterium isolated from the human gut.</title>
        <authorList>
            <person name="Zhou H.-W."/>
            <person name="Chen X.-J."/>
        </authorList>
    </citation>
    <scope>NUCLEOTIDE SEQUENCE [LARGE SCALE GENOMIC DNA]</scope>
    <source>
        <strain evidence="2 3">ZHW00191</strain>
    </source>
</reference>
<dbReference type="AlphaFoldDB" id="A0A544QYN3"/>
<dbReference type="RefSeq" id="WP_142534973.1">
    <property type="nucleotide sequence ID" value="NZ_SGJB01000001.1"/>
</dbReference>
<dbReference type="InterPro" id="IPR000415">
    <property type="entry name" value="Nitroreductase-like"/>
</dbReference>
<gene>
    <name evidence="2" type="ORF">EXD82_00610</name>
</gene>
<dbReference type="GO" id="GO:0016491">
    <property type="term" value="F:oxidoreductase activity"/>
    <property type="evidence" value="ECO:0007669"/>
    <property type="project" value="InterPro"/>
</dbReference>
<protein>
    <submittedName>
        <fullName evidence="2">Nitroreductase</fullName>
    </submittedName>
</protein>
<dbReference type="OrthoDB" id="9814075at2"/>
<sequence length="248" mass="27958">MDLKEAIEKRISRRSYTGEEMRLKEKNRINGLIDRINRTTGMSIELIEDGSSLVSGMKGYGFFKNVKEVIVLKGKKDIKNLKEKVGYYGEIIVLEAEKLNLGTCWVGGTYDRKSKLVDVSEDEVVVSLITIGKVQENTTLKENVIRKMIHRKSKSIYDMSDCDIDMPDWFVDGMKSVVRAPSAINSQKTVISLKNGIVYAGIAMDYPFDEVDLGIAKLHFEIICGGNFEWGNNGVCNAEEKSDYTYVL</sequence>
<feature type="domain" description="Putative nitroreductase TM1586" evidence="1">
    <location>
        <begin position="2"/>
        <end position="222"/>
    </location>
</feature>
<dbReference type="Pfam" id="PF14512">
    <property type="entry name" value="TM1586_NiRdase"/>
    <property type="match status" value="1"/>
</dbReference>
<proteinExistence type="predicted"/>
<dbReference type="EMBL" id="SGJB01000001">
    <property type="protein sequence ID" value="TQQ85748.1"/>
    <property type="molecule type" value="Genomic_DNA"/>
</dbReference>
<name>A0A544QYN3_9FIRM</name>
<evidence type="ECO:0000313" key="3">
    <source>
        <dbReference type="Proteomes" id="UP000317863"/>
    </source>
</evidence>
<keyword evidence="3" id="KW-1185">Reference proteome</keyword>
<organism evidence="2 3">
    <name type="scientific">Peptacetobacter hominis</name>
    <dbReference type="NCBI Taxonomy" id="2743610"/>
    <lineage>
        <taxon>Bacteria</taxon>
        <taxon>Bacillati</taxon>
        <taxon>Bacillota</taxon>
        <taxon>Clostridia</taxon>
        <taxon>Peptostreptococcales</taxon>
        <taxon>Peptostreptococcaceae</taxon>
        <taxon>Peptacetobacter</taxon>
    </lineage>
</organism>
<dbReference type="Proteomes" id="UP000317863">
    <property type="component" value="Unassembled WGS sequence"/>
</dbReference>
<dbReference type="InterPro" id="IPR029478">
    <property type="entry name" value="TM1586_NiRdase"/>
</dbReference>